<protein>
    <recommendedName>
        <fullName evidence="3">Peptidase S1 domain-containing protein</fullName>
    </recommendedName>
</protein>
<comment type="similarity">
    <text evidence="2">Belongs to the peptidase S1 family. CLIP subfamily.</text>
</comment>
<dbReference type="InParanoid" id="A0A7R8US93"/>
<dbReference type="InterPro" id="IPR043504">
    <property type="entry name" value="Peptidase_S1_PA_chymotrypsin"/>
</dbReference>
<evidence type="ECO:0000259" key="3">
    <source>
        <dbReference type="PROSITE" id="PS50240"/>
    </source>
</evidence>
<dbReference type="PROSITE" id="PS50240">
    <property type="entry name" value="TRYPSIN_DOM"/>
    <property type="match status" value="1"/>
</dbReference>
<dbReference type="FunFam" id="2.40.10.10:FF:000002">
    <property type="entry name" value="Transmembrane protease serine"/>
    <property type="match status" value="1"/>
</dbReference>
<dbReference type="PROSITE" id="PS00135">
    <property type="entry name" value="TRYPSIN_SER"/>
    <property type="match status" value="1"/>
</dbReference>
<dbReference type="EMBL" id="LR899011">
    <property type="protein sequence ID" value="CAD7086082.1"/>
    <property type="molecule type" value="Genomic_DNA"/>
</dbReference>
<organism evidence="4 5">
    <name type="scientific">Hermetia illucens</name>
    <name type="common">Black soldier fly</name>
    <dbReference type="NCBI Taxonomy" id="343691"/>
    <lineage>
        <taxon>Eukaryota</taxon>
        <taxon>Metazoa</taxon>
        <taxon>Ecdysozoa</taxon>
        <taxon>Arthropoda</taxon>
        <taxon>Hexapoda</taxon>
        <taxon>Insecta</taxon>
        <taxon>Pterygota</taxon>
        <taxon>Neoptera</taxon>
        <taxon>Endopterygota</taxon>
        <taxon>Diptera</taxon>
        <taxon>Brachycera</taxon>
        <taxon>Stratiomyomorpha</taxon>
        <taxon>Stratiomyidae</taxon>
        <taxon>Hermetiinae</taxon>
        <taxon>Hermetia</taxon>
    </lineage>
</organism>
<dbReference type="SMART" id="SM00020">
    <property type="entry name" value="Tryp_SPc"/>
    <property type="match status" value="1"/>
</dbReference>
<evidence type="ECO:0000313" key="4">
    <source>
        <dbReference type="EMBL" id="CAD7086082.1"/>
    </source>
</evidence>
<dbReference type="Gene3D" id="2.40.10.10">
    <property type="entry name" value="Trypsin-like serine proteases"/>
    <property type="match status" value="1"/>
</dbReference>
<dbReference type="PANTHER" id="PTHR24253">
    <property type="entry name" value="TRANSMEMBRANE PROTEASE SERINE"/>
    <property type="match status" value="1"/>
</dbReference>
<dbReference type="InterPro" id="IPR033116">
    <property type="entry name" value="TRYPSIN_SER"/>
</dbReference>
<dbReference type="InterPro" id="IPR009003">
    <property type="entry name" value="Peptidase_S1_PA"/>
</dbReference>
<sequence>MVHNYNDSHSLYNDVAILTMDRPVEFTQNIRPICLPTGQSDYTGKVATVIGWGSLRENGQQPSILQKVSIPIWRNQDCSLKYGAAAPGGIIETMLCAGQNAKDSCSGDSGGPLMVNEGRWVQVGIVSWGIGCGKGQYPGVYSRVTHFLPWIRKNLEGNN</sequence>
<dbReference type="Pfam" id="PF00089">
    <property type="entry name" value="Trypsin"/>
    <property type="match status" value="1"/>
</dbReference>
<proteinExistence type="inferred from homology"/>
<dbReference type="GO" id="GO:0004252">
    <property type="term" value="F:serine-type endopeptidase activity"/>
    <property type="evidence" value="ECO:0007669"/>
    <property type="project" value="InterPro"/>
</dbReference>
<feature type="domain" description="Peptidase S1" evidence="3">
    <location>
        <begin position="1"/>
        <end position="156"/>
    </location>
</feature>
<reference evidence="4 5" key="1">
    <citation type="submission" date="2020-11" db="EMBL/GenBank/DDBJ databases">
        <authorList>
            <person name="Wallbank WR R."/>
            <person name="Pardo Diaz C."/>
            <person name="Kozak K."/>
            <person name="Martin S."/>
            <person name="Jiggins C."/>
            <person name="Moest M."/>
            <person name="Warren A I."/>
            <person name="Generalovic N T."/>
            <person name="Byers J.R.P. K."/>
            <person name="Montejo-Kovacevich G."/>
            <person name="Yen C E."/>
        </authorList>
    </citation>
    <scope>NUCLEOTIDE SEQUENCE [LARGE SCALE GENOMIC DNA]</scope>
</reference>
<dbReference type="OrthoDB" id="546450at2759"/>
<dbReference type="PRINTS" id="PR00722">
    <property type="entry name" value="CHYMOTRYPSIN"/>
</dbReference>
<keyword evidence="1" id="KW-1015">Disulfide bond</keyword>
<dbReference type="AlphaFoldDB" id="A0A7R8US93"/>
<dbReference type="GO" id="GO:0006508">
    <property type="term" value="P:proteolysis"/>
    <property type="evidence" value="ECO:0007669"/>
    <property type="project" value="InterPro"/>
</dbReference>
<dbReference type="InterPro" id="IPR001254">
    <property type="entry name" value="Trypsin_dom"/>
</dbReference>
<evidence type="ECO:0000256" key="1">
    <source>
        <dbReference type="ARBA" id="ARBA00023157"/>
    </source>
</evidence>
<dbReference type="CDD" id="cd00190">
    <property type="entry name" value="Tryp_SPc"/>
    <property type="match status" value="1"/>
</dbReference>
<keyword evidence="5" id="KW-1185">Reference proteome</keyword>
<accession>A0A7R8US93</accession>
<gene>
    <name evidence="4" type="ORF">HERILL_LOCUS8880</name>
</gene>
<dbReference type="Proteomes" id="UP000594454">
    <property type="component" value="Chromosome 3"/>
</dbReference>
<dbReference type="SUPFAM" id="SSF50494">
    <property type="entry name" value="Trypsin-like serine proteases"/>
    <property type="match status" value="1"/>
</dbReference>
<evidence type="ECO:0000256" key="2">
    <source>
        <dbReference type="ARBA" id="ARBA00024195"/>
    </source>
</evidence>
<name>A0A7R8US93_HERIL</name>
<dbReference type="InterPro" id="IPR001314">
    <property type="entry name" value="Peptidase_S1A"/>
</dbReference>
<dbReference type="PANTHER" id="PTHR24253:SF148">
    <property type="entry name" value="CLIP-DOMAIN SERINE PROTEASE"/>
    <property type="match status" value="1"/>
</dbReference>
<evidence type="ECO:0000313" key="5">
    <source>
        <dbReference type="Proteomes" id="UP000594454"/>
    </source>
</evidence>